<dbReference type="Pfam" id="PF00078">
    <property type="entry name" value="RVT_1"/>
    <property type="match status" value="1"/>
</dbReference>
<dbReference type="InterPro" id="IPR000477">
    <property type="entry name" value="RT_dom"/>
</dbReference>
<dbReference type="PROSITE" id="PS50878">
    <property type="entry name" value="RT_POL"/>
    <property type="match status" value="1"/>
</dbReference>
<dbReference type="GeneID" id="31078359"/>
<geneLocation type="chloroplast" evidence="2"/>
<keyword evidence="2" id="KW-0695">RNA-directed DNA polymerase</keyword>
<proteinExistence type="predicted"/>
<evidence type="ECO:0000313" key="2">
    <source>
        <dbReference type="EMBL" id="AIT93382.1"/>
    </source>
</evidence>
<feature type="domain" description="Reverse transcriptase" evidence="1">
    <location>
        <begin position="87"/>
        <end position="365"/>
    </location>
</feature>
<dbReference type="RefSeq" id="YP_009104764.1">
    <property type="nucleotide sequence ID" value="NC_025524.1"/>
</dbReference>
<dbReference type="Pfam" id="PF08388">
    <property type="entry name" value="GIIM"/>
    <property type="match status" value="1"/>
</dbReference>
<dbReference type="PANTHER" id="PTHR34047:SF10">
    <property type="entry name" value="GROUP II INTRON-ASSOCIATED OPEN READING FRAME"/>
    <property type="match status" value="1"/>
</dbReference>
<gene>
    <name evidence="2" type="primary">orf544</name>
</gene>
<dbReference type="InterPro" id="IPR043502">
    <property type="entry name" value="DNA/RNA_pol_sf"/>
</dbReference>
<dbReference type="InterPro" id="IPR025960">
    <property type="entry name" value="RVT_N"/>
</dbReference>
<protein>
    <submittedName>
        <fullName evidence="2">Putative reverse transcriptase and intron maturase</fullName>
    </submittedName>
</protein>
<dbReference type="GO" id="GO:0003964">
    <property type="term" value="F:RNA-directed DNA polymerase activity"/>
    <property type="evidence" value="ECO:0007669"/>
    <property type="project" value="UniProtKB-KW"/>
</dbReference>
<accession>A0A097KJL4</accession>
<keyword evidence="2" id="KW-0808">Transferase</keyword>
<dbReference type="Pfam" id="PF13655">
    <property type="entry name" value="RVT_N"/>
    <property type="match status" value="1"/>
</dbReference>
<dbReference type="InterPro" id="IPR013597">
    <property type="entry name" value="Mat_intron_G2"/>
</dbReference>
<name>A0A097KJL4_9CHLO</name>
<keyword evidence="2" id="KW-0548">Nucleotidyltransferase</keyword>
<sequence>MSKYHPVNLAWDSIEWPKVIERVRRVQRRIYKAKRNADVNRVYWLQKLLIKSPDAKLYSVLQVTTLNKDNKYIPRIDKTLRSENSVQGKEYKILLEELVKEKIYLTSQQKSSLAEQLSIDGQSNQIVKKGLAKKPNKLESLVFPFILDKAKQALAKLALEAEWEALFEANSYGFRPGRGPHDAMEALFLSLHHGTPKWIYAANVRKAFHHLDHDVLLAKLHTFPEMHKQIKSWLNSGLMEEYSKMPCNTTFTREPEGSIIAPFLANVALHGLENSLREFVSDLHIPGFANKIARSKSISIVRYGDDFVLLHRNPEVLKLCIEHTKFCLKEINLEIFSFVAPKCIVAKESGIKSCTQGFHFLGFQFIQIRKSPRQYHGKGGLYKILIRPSREQVARFLLKVRKIIQTNKSESAYALIVKLRPILVGWANYYRFCECSHIFAKVSYLIFQKLRAWTFRRSTRVNRTDLVRKYFPPNRTWYFQNVPHKENWILYGSQKTKKGRSEAFLPNISWVSSLKHVKVKGDKSPFDGDHLYWVNRSMKYSPFS</sequence>
<reference evidence="2" key="1">
    <citation type="journal article" date="2014" name="BMC Evol. Biol.">
        <title>Chloroplast phylogenomic analysis resolves deep-level relationships within the green algal class Trebouxiophyceae.</title>
        <authorList>
            <person name="Lemieux C."/>
            <person name="Otis C."/>
            <person name="Turmel M."/>
        </authorList>
    </citation>
    <scope>NUCLEOTIDE SEQUENCE</scope>
</reference>
<dbReference type="SUPFAM" id="SSF56672">
    <property type="entry name" value="DNA/RNA polymerases"/>
    <property type="match status" value="1"/>
</dbReference>
<evidence type="ECO:0000259" key="1">
    <source>
        <dbReference type="PROSITE" id="PS50878"/>
    </source>
</evidence>
<dbReference type="PANTHER" id="PTHR34047">
    <property type="entry name" value="NUCLEAR INTRON MATURASE 1, MITOCHONDRIAL-RELATED"/>
    <property type="match status" value="1"/>
</dbReference>
<dbReference type="AlphaFoldDB" id="A0A097KJL4"/>
<dbReference type="EMBL" id="KM462860">
    <property type="protein sequence ID" value="AIT93382.1"/>
    <property type="molecule type" value="Genomic_DNA"/>
</dbReference>
<keyword evidence="2" id="KW-0150">Chloroplast</keyword>
<dbReference type="CDD" id="cd01651">
    <property type="entry name" value="RT_G2_intron"/>
    <property type="match status" value="1"/>
</dbReference>
<organism evidence="2">
    <name type="scientific">Symbiochloris handae</name>
    <dbReference type="NCBI Taxonomy" id="1853882"/>
    <lineage>
        <taxon>Eukaryota</taxon>
        <taxon>Viridiplantae</taxon>
        <taxon>Chlorophyta</taxon>
        <taxon>core chlorophytes</taxon>
        <taxon>Trebouxiophyceae</taxon>
        <taxon>Trebouxiales</taxon>
        <taxon>Trebouxiaceae</taxon>
        <taxon>Symbiochloris</taxon>
    </lineage>
</organism>
<dbReference type="InterPro" id="IPR051083">
    <property type="entry name" value="GrpII_Intron_Splice-Mob/Def"/>
</dbReference>
<keyword evidence="2" id="KW-0934">Plastid</keyword>